<dbReference type="RefSeq" id="WP_319615129.1">
    <property type="nucleotide sequence ID" value="NZ_JAWXYB010000018.1"/>
</dbReference>
<feature type="transmembrane region" description="Helical" evidence="1">
    <location>
        <begin position="6"/>
        <end position="28"/>
    </location>
</feature>
<evidence type="ECO:0000313" key="3">
    <source>
        <dbReference type="EMBL" id="MDX5932282.1"/>
    </source>
</evidence>
<keyword evidence="3" id="KW-0406">Ion transport</keyword>
<feature type="transmembrane region" description="Helical" evidence="1">
    <location>
        <begin position="194"/>
        <end position="215"/>
    </location>
</feature>
<feature type="domain" description="Potassium channel" evidence="2">
    <location>
        <begin position="138"/>
        <end position="213"/>
    </location>
</feature>
<feature type="transmembrane region" description="Helical" evidence="1">
    <location>
        <begin position="61"/>
        <end position="80"/>
    </location>
</feature>
<proteinExistence type="predicted"/>
<protein>
    <submittedName>
        <fullName evidence="3">Potassium channel family protein</fullName>
    </submittedName>
</protein>
<keyword evidence="1" id="KW-0812">Transmembrane</keyword>
<feature type="transmembrane region" description="Helical" evidence="1">
    <location>
        <begin position="92"/>
        <end position="111"/>
    </location>
</feature>
<dbReference type="EMBL" id="JAWXYB010000018">
    <property type="protein sequence ID" value="MDX5932282.1"/>
    <property type="molecule type" value="Genomic_DNA"/>
</dbReference>
<feature type="transmembrane region" description="Helical" evidence="1">
    <location>
        <begin position="35"/>
        <end position="55"/>
    </location>
</feature>
<dbReference type="AlphaFoldDB" id="A0AAW9DUH1"/>
<keyword evidence="4" id="KW-1185">Reference proteome</keyword>
<sequence>MQKALQRLKILSITAVAIIPTVSLLFVLSKFANELVDIFLALISIMCLISVLIYNNKAFKSALVLIISLELLAILTLISARFFSVSSVRPTLLIMTIDNFIAVISLCFYAIRRLSNPEDTPVLANLLGFLIFNYIAIYIAIITLFSEIYYLFCSLNASTKTYSHAWLSVYFSVITQTTVGYGDVYPANQFAQSIAAIQALVGAGMLPIFVSILFFSISSSRSKQSDAQR</sequence>
<dbReference type="Pfam" id="PF07885">
    <property type="entry name" value="Ion_trans_2"/>
    <property type="match status" value="1"/>
</dbReference>
<dbReference type="Proteomes" id="UP001279553">
    <property type="component" value="Unassembled WGS sequence"/>
</dbReference>
<dbReference type="GO" id="GO:0034220">
    <property type="term" value="P:monoatomic ion transmembrane transport"/>
    <property type="evidence" value="ECO:0007669"/>
    <property type="project" value="UniProtKB-KW"/>
</dbReference>
<comment type="caution">
    <text evidence="3">The sequence shown here is derived from an EMBL/GenBank/DDBJ whole genome shotgun (WGS) entry which is preliminary data.</text>
</comment>
<evidence type="ECO:0000256" key="1">
    <source>
        <dbReference type="SAM" id="Phobius"/>
    </source>
</evidence>
<reference evidence="3 4" key="1">
    <citation type="submission" date="2023-11" db="EMBL/GenBank/DDBJ databases">
        <title>MicrobeMod: A computational toolkit for identifying prokaryotic methylation and restriction-modification with nanopore sequencing.</title>
        <authorList>
            <person name="Crits-Christoph A."/>
            <person name="Kang S.C."/>
            <person name="Lee H."/>
            <person name="Ostrov N."/>
        </authorList>
    </citation>
    <scope>NUCLEOTIDE SEQUENCE [LARGE SCALE GENOMIC DNA]</scope>
    <source>
        <strain evidence="3 4">DSMZ 700</strain>
    </source>
</reference>
<accession>A0AAW9DUH1</accession>
<evidence type="ECO:0000259" key="2">
    <source>
        <dbReference type="Pfam" id="PF07885"/>
    </source>
</evidence>
<feature type="transmembrane region" description="Helical" evidence="1">
    <location>
        <begin position="131"/>
        <end position="152"/>
    </location>
</feature>
<evidence type="ECO:0000313" key="4">
    <source>
        <dbReference type="Proteomes" id="UP001279553"/>
    </source>
</evidence>
<keyword evidence="3" id="KW-0407">Ion channel</keyword>
<dbReference type="Gene3D" id="1.10.287.70">
    <property type="match status" value="1"/>
</dbReference>
<dbReference type="SUPFAM" id="SSF81324">
    <property type="entry name" value="Voltage-gated potassium channels"/>
    <property type="match status" value="1"/>
</dbReference>
<keyword evidence="1" id="KW-1133">Transmembrane helix</keyword>
<gene>
    <name evidence="3" type="ORF">SIL87_16110</name>
</gene>
<keyword evidence="3" id="KW-0813">Transport</keyword>
<organism evidence="3 4">
    <name type="scientific">Acidiphilium acidophilum</name>
    <name type="common">Thiobacillus acidophilus</name>
    <dbReference type="NCBI Taxonomy" id="76588"/>
    <lineage>
        <taxon>Bacteria</taxon>
        <taxon>Pseudomonadati</taxon>
        <taxon>Pseudomonadota</taxon>
        <taxon>Alphaproteobacteria</taxon>
        <taxon>Acetobacterales</taxon>
        <taxon>Acidocellaceae</taxon>
        <taxon>Acidiphilium</taxon>
    </lineage>
</organism>
<name>A0AAW9DUH1_ACIAO</name>
<keyword evidence="1" id="KW-0472">Membrane</keyword>
<dbReference type="InterPro" id="IPR013099">
    <property type="entry name" value="K_chnl_dom"/>
</dbReference>